<feature type="region of interest" description="Disordered" evidence="1">
    <location>
        <begin position="211"/>
        <end position="242"/>
    </location>
</feature>
<reference evidence="2" key="1">
    <citation type="submission" date="2023-01" db="EMBL/GenBank/DDBJ databases">
        <title>Exophiala dermititidis isolated from Cystic Fibrosis Patient.</title>
        <authorList>
            <person name="Kurbessoian T."/>
            <person name="Crocker A."/>
            <person name="Murante D."/>
            <person name="Hogan D.A."/>
            <person name="Stajich J.E."/>
        </authorList>
    </citation>
    <scope>NUCLEOTIDE SEQUENCE</scope>
    <source>
        <strain evidence="2">Ex8</strain>
    </source>
</reference>
<accession>A0AAN6J304</accession>
<evidence type="ECO:0000313" key="3">
    <source>
        <dbReference type="Proteomes" id="UP001161757"/>
    </source>
</evidence>
<evidence type="ECO:0000256" key="1">
    <source>
        <dbReference type="SAM" id="MobiDB-lite"/>
    </source>
</evidence>
<gene>
    <name evidence="2" type="ORF">HRR80_000659</name>
</gene>
<feature type="compositionally biased region" description="Basic and acidic residues" evidence="1">
    <location>
        <begin position="226"/>
        <end position="239"/>
    </location>
</feature>
<sequence length="330" mass="36031">MCHYYKTYIYQVCGHVSESITPIAKRVRCPRKGKEWQSRSTFTNDRVGLSSLQHPTLTNEPVDGDETCNTSNHCSGSIVRNATVPPRPPPAETEAETARETETAGRARDAEAAETEPAPAAPCTQRLRHPLHTININALCPECQNSRAARIELVEIHHHATSQDTVKRISTRASERNSRSFEHGRRIYQGSRALPMMLECGNVNNNDSDIRNCDDVDSKGLQPSIHEQHQHQPHDKTKTVETSSLHNWFRDSTSSISSNFLGASSNVSGSPGSRASITTIATRTSVTGESSAHAQGDRRRSSNPSSSPVVAPTRLSFAAFATGDSHGTGI</sequence>
<feature type="region of interest" description="Disordered" evidence="1">
    <location>
        <begin position="74"/>
        <end position="126"/>
    </location>
</feature>
<dbReference type="EMBL" id="JAJGCB010000001">
    <property type="protein sequence ID" value="KAJ8995911.1"/>
    <property type="molecule type" value="Genomic_DNA"/>
</dbReference>
<feature type="compositionally biased region" description="Basic and acidic residues" evidence="1">
    <location>
        <begin position="96"/>
        <end position="111"/>
    </location>
</feature>
<feature type="compositionally biased region" description="Polar residues" evidence="1">
    <location>
        <begin position="264"/>
        <end position="293"/>
    </location>
</feature>
<proteinExistence type="predicted"/>
<feature type="region of interest" description="Disordered" evidence="1">
    <location>
        <begin position="264"/>
        <end position="310"/>
    </location>
</feature>
<comment type="caution">
    <text evidence="2">The sequence shown here is derived from an EMBL/GenBank/DDBJ whole genome shotgun (WGS) entry which is preliminary data.</text>
</comment>
<evidence type="ECO:0000313" key="2">
    <source>
        <dbReference type="EMBL" id="KAJ8995911.1"/>
    </source>
</evidence>
<dbReference type="Proteomes" id="UP001161757">
    <property type="component" value="Unassembled WGS sequence"/>
</dbReference>
<protein>
    <submittedName>
        <fullName evidence="2">Uncharacterized protein</fullName>
    </submittedName>
</protein>
<dbReference type="AlphaFoldDB" id="A0AAN6J304"/>
<organism evidence="2 3">
    <name type="scientific">Exophiala dermatitidis</name>
    <name type="common">Black yeast-like fungus</name>
    <name type="synonym">Wangiella dermatitidis</name>
    <dbReference type="NCBI Taxonomy" id="5970"/>
    <lineage>
        <taxon>Eukaryota</taxon>
        <taxon>Fungi</taxon>
        <taxon>Dikarya</taxon>
        <taxon>Ascomycota</taxon>
        <taxon>Pezizomycotina</taxon>
        <taxon>Eurotiomycetes</taxon>
        <taxon>Chaetothyriomycetidae</taxon>
        <taxon>Chaetothyriales</taxon>
        <taxon>Herpotrichiellaceae</taxon>
        <taxon>Exophiala</taxon>
    </lineage>
</organism>
<name>A0AAN6J304_EXODE</name>